<feature type="region of interest" description="Disordered" evidence="1">
    <location>
        <begin position="162"/>
        <end position="183"/>
    </location>
</feature>
<reference evidence="2 3" key="1">
    <citation type="submission" date="2023-05" db="EMBL/GenBank/DDBJ databases">
        <title>Streptantibioticus silvisoli sp. nov., acidotolerant actinomycetes 1 from pine litter.</title>
        <authorList>
            <person name="Swiecimska M."/>
            <person name="Golinska P."/>
            <person name="Sangal V."/>
            <person name="Wachnowicz B."/>
            <person name="Goodfellow M."/>
        </authorList>
    </citation>
    <scope>NUCLEOTIDE SEQUENCE [LARGE SCALE GENOMIC DNA]</scope>
    <source>
        <strain evidence="2 3">DSM 42109</strain>
    </source>
</reference>
<gene>
    <name evidence="2" type="ORF">NMN56_022140</name>
</gene>
<dbReference type="EMBL" id="JANCPR020000022">
    <property type="protein sequence ID" value="MDJ1134612.1"/>
    <property type="molecule type" value="Genomic_DNA"/>
</dbReference>
<evidence type="ECO:0000313" key="2">
    <source>
        <dbReference type="EMBL" id="MDJ1134612.1"/>
    </source>
</evidence>
<sequence>MSLVASLLCNAPAAGCPASVDGAPPGPETLGYTFALPGALATPRIARGLVGVVLEAHQLGGMGEAALQVVGELAACACRFAAGGEVSLALRYRDEELWIVLGDGHRPHRNPRIAALCDARREDALRVLDLVVVRCEGEWGYGDVLEPGAGARVWAALPKEGAESYGRGTSGGSARSVTPRRRS</sequence>
<keyword evidence="3" id="KW-1185">Reference proteome</keyword>
<organism evidence="2 3">
    <name type="scientific">Streptomyces iconiensis</name>
    <dbReference type="NCBI Taxonomy" id="1384038"/>
    <lineage>
        <taxon>Bacteria</taxon>
        <taxon>Bacillati</taxon>
        <taxon>Actinomycetota</taxon>
        <taxon>Actinomycetes</taxon>
        <taxon>Kitasatosporales</taxon>
        <taxon>Streptomycetaceae</taxon>
        <taxon>Streptomyces</taxon>
    </lineage>
</organism>
<evidence type="ECO:0000256" key="1">
    <source>
        <dbReference type="SAM" id="MobiDB-lite"/>
    </source>
</evidence>
<keyword evidence="2" id="KW-0547">Nucleotide-binding</keyword>
<comment type="caution">
    <text evidence="2">The sequence shown here is derived from an EMBL/GenBank/DDBJ whole genome shotgun (WGS) entry which is preliminary data.</text>
</comment>
<proteinExistence type="predicted"/>
<evidence type="ECO:0000313" key="3">
    <source>
        <dbReference type="Proteomes" id="UP001214441"/>
    </source>
</evidence>
<keyword evidence="2" id="KW-0067">ATP-binding</keyword>
<dbReference type="RefSeq" id="WP_274040976.1">
    <property type="nucleotide sequence ID" value="NZ_JANCPR020000022.1"/>
</dbReference>
<protein>
    <submittedName>
        <fullName evidence="2">ATP-binding protein</fullName>
    </submittedName>
</protein>
<accession>A0ABT6ZZV3</accession>
<dbReference type="GO" id="GO:0005524">
    <property type="term" value="F:ATP binding"/>
    <property type="evidence" value="ECO:0007669"/>
    <property type="project" value="UniProtKB-KW"/>
</dbReference>
<dbReference type="Proteomes" id="UP001214441">
    <property type="component" value="Unassembled WGS sequence"/>
</dbReference>
<name>A0ABT6ZZV3_9ACTN</name>